<sequence length="262" mass="28850">MQEEKEYQILNRKSQTIQTVKEPKWYNYHDWGNGVKGQILSLDDVMIAKEGSLEVSMKILPSGEQDSPGVSMLVVEMSHFKQTHQQGNGFKEITSQERKVAEVTKPVPSLTSQGFASTEKAMERSLSDDESPLHLLLPGHVQFHLDTIACYTKQRIEGVLSEHAICSHSDTIVASSGLRQNEALSTNPNSHASPGSTCGFPLNDLSILPLLCCKKPELLRGRCFCLCDASHGSVHSSPPRSCTVSSPLDHSLNLLHSQSRKS</sequence>
<evidence type="ECO:0000313" key="2">
    <source>
        <dbReference type="Proteomes" id="UP001057279"/>
    </source>
</evidence>
<proteinExistence type="predicted"/>
<accession>A0ACB9U8X3</accession>
<evidence type="ECO:0000313" key="1">
    <source>
        <dbReference type="EMBL" id="KAI4561042.1"/>
    </source>
</evidence>
<keyword evidence="2" id="KW-1185">Reference proteome</keyword>
<protein>
    <submittedName>
        <fullName evidence="1">Uncharacterized protein</fullName>
    </submittedName>
</protein>
<organism evidence="1 2">
    <name type="scientific">Ovis ammon polii x Ovis aries</name>
    <dbReference type="NCBI Taxonomy" id="2918886"/>
    <lineage>
        <taxon>Eukaryota</taxon>
        <taxon>Metazoa</taxon>
        <taxon>Chordata</taxon>
        <taxon>Craniata</taxon>
        <taxon>Vertebrata</taxon>
        <taxon>Euteleostomi</taxon>
        <taxon>Mammalia</taxon>
        <taxon>Eutheria</taxon>
        <taxon>Laurasiatheria</taxon>
        <taxon>Artiodactyla</taxon>
        <taxon>Ruminantia</taxon>
        <taxon>Pecora</taxon>
        <taxon>Bovidae</taxon>
        <taxon>Caprinae</taxon>
        <taxon>Ovis</taxon>
    </lineage>
</organism>
<reference evidence="1" key="1">
    <citation type="submission" date="2022-03" db="EMBL/GenBank/DDBJ databases">
        <title>Genomic analyses of argali, domestic sheep and their hybrids provide insights into chromosomal evolution, heterosis and genetic basis of agronomic traits.</title>
        <authorList>
            <person name="Li M."/>
        </authorList>
    </citation>
    <scope>NUCLEOTIDE SEQUENCE</scope>
    <source>
        <strain evidence="1">F1 hybrid</strain>
    </source>
</reference>
<dbReference type="Proteomes" id="UP001057279">
    <property type="component" value="Linkage Group LG22"/>
</dbReference>
<name>A0ACB9U8X3_9CETA</name>
<dbReference type="EMBL" id="CM043047">
    <property type="protein sequence ID" value="KAI4561042.1"/>
    <property type="molecule type" value="Genomic_DNA"/>
</dbReference>
<comment type="caution">
    <text evidence="1">The sequence shown here is derived from an EMBL/GenBank/DDBJ whole genome shotgun (WGS) entry which is preliminary data.</text>
</comment>
<gene>
    <name evidence="1" type="ORF">MJG53_017671</name>
</gene>